<sequence>MSNNNGNSSGKSSAGDAKAPQGSSTNASSGRRASSGSGTQAPSAYRIINDGWGSRSNFQHSYGLDMSPEGLEEGNQIIEAFQEYDQQASQRRSSN</sequence>
<proteinExistence type="predicted"/>
<evidence type="ECO:0000256" key="1">
    <source>
        <dbReference type="SAM" id="MobiDB-lite"/>
    </source>
</evidence>
<gene>
    <name evidence="2" type="ORF">PPNO1_LOCUS2995</name>
</gene>
<evidence type="ECO:0000313" key="2">
    <source>
        <dbReference type="EMBL" id="CAI4213246.1"/>
    </source>
</evidence>
<keyword evidence="3" id="KW-1185">Reference proteome</keyword>
<accession>A0A9P1GZL7</accession>
<name>A0A9P1GZL7_9PEZI</name>
<evidence type="ECO:0000313" key="3">
    <source>
        <dbReference type="Proteomes" id="UP000838763"/>
    </source>
</evidence>
<dbReference type="OrthoDB" id="4232400at2759"/>
<dbReference type="AlphaFoldDB" id="A0A9P1GZL7"/>
<feature type="compositionally biased region" description="Low complexity" evidence="1">
    <location>
        <begin position="1"/>
        <end position="39"/>
    </location>
</feature>
<feature type="region of interest" description="Disordered" evidence="1">
    <location>
        <begin position="1"/>
        <end position="74"/>
    </location>
</feature>
<protein>
    <submittedName>
        <fullName evidence="2">Uncharacterized protein</fullName>
    </submittedName>
</protein>
<dbReference type="EMBL" id="CALLCH030000007">
    <property type="protein sequence ID" value="CAI4213246.1"/>
    <property type="molecule type" value="Genomic_DNA"/>
</dbReference>
<reference evidence="2" key="1">
    <citation type="submission" date="2022-11" db="EMBL/GenBank/DDBJ databases">
        <authorList>
            <person name="Scott C."/>
            <person name="Bruce N."/>
        </authorList>
    </citation>
    <scope>NUCLEOTIDE SEQUENCE</scope>
</reference>
<organism evidence="2 3">
    <name type="scientific">Parascedosporium putredinis</name>
    <dbReference type="NCBI Taxonomy" id="1442378"/>
    <lineage>
        <taxon>Eukaryota</taxon>
        <taxon>Fungi</taxon>
        <taxon>Dikarya</taxon>
        <taxon>Ascomycota</taxon>
        <taxon>Pezizomycotina</taxon>
        <taxon>Sordariomycetes</taxon>
        <taxon>Hypocreomycetidae</taxon>
        <taxon>Microascales</taxon>
        <taxon>Microascaceae</taxon>
        <taxon>Parascedosporium</taxon>
    </lineage>
</organism>
<dbReference type="Proteomes" id="UP000838763">
    <property type="component" value="Unassembled WGS sequence"/>
</dbReference>
<comment type="caution">
    <text evidence="2">The sequence shown here is derived from an EMBL/GenBank/DDBJ whole genome shotgun (WGS) entry which is preliminary data.</text>
</comment>